<dbReference type="EMBL" id="JAEKPD010000019">
    <property type="protein sequence ID" value="MBJ3764300.1"/>
    <property type="molecule type" value="Genomic_DNA"/>
</dbReference>
<sequence length="316" mass="34494">MNDTASLDSTSASVIDALGFSAEMSELRERIAAWVAGCDDEMREALEWQFMSGSKYFRPLTIFACHRAMYGAAPIPERVIQSALVIELFHNVSLVIDDIVDRSPERRGRATMHTKFGELSALMTSGYIVAEGYLQLGDDLQGISLFSELLKRLGVAECLQWRLRRQPLGYEDWWHIAGEDTGSMFEICACLGDRSGKLRTYGGLLGRLYHGCDDVADVRGLPALGGGGKEDLRDGILTLPASLAIADDTVSAAFCRPDPTDADLEIAKAAFLKALPASEAKLDDIARQARQEARLFATDTAALDALIEQTRALSGR</sequence>
<accession>A0A934IKM3</accession>
<keyword evidence="8" id="KW-1185">Reference proteome</keyword>
<proteinExistence type="inferred from homology"/>
<evidence type="ECO:0000313" key="7">
    <source>
        <dbReference type="EMBL" id="MBJ3764300.1"/>
    </source>
</evidence>
<organism evidence="7 8">
    <name type="scientific">Palleronia pontilimi</name>
    <dbReference type="NCBI Taxonomy" id="1964209"/>
    <lineage>
        <taxon>Bacteria</taxon>
        <taxon>Pseudomonadati</taxon>
        <taxon>Pseudomonadota</taxon>
        <taxon>Alphaproteobacteria</taxon>
        <taxon>Rhodobacterales</taxon>
        <taxon>Roseobacteraceae</taxon>
        <taxon>Palleronia</taxon>
    </lineage>
</organism>
<dbReference type="SUPFAM" id="SSF48576">
    <property type="entry name" value="Terpenoid synthases"/>
    <property type="match status" value="1"/>
</dbReference>
<evidence type="ECO:0000313" key="8">
    <source>
        <dbReference type="Proteomes" id="UP000642488"/>
    </source>
</evidence>
<keyword evidence="4" id="KW-0479">Metal-binding</keyword>
<dbReference type="RefSeq" id="WP_198917474.1">
    <property type="nucleotide sequence ID" value="NZ_JAEKPD010000019.1"/>
</dbReference>
<dbReference type="InterPro" id="IPR033749">
    <property type="entry name" value="Polyprenyl_synt_CS"/>
</dbReference>
<keyword evidence="3 6" id="KW-0808">Transferase</keyword>
<evidence type="ECO:0000256" key="3">
    <source>
        <dbReference type="ARBA" id="ARBA00022679"/>
    </source>
</evidence>
<dbReference type="Gene3D" id="1.10.600.10">
    <property type="entry name" value="Farnesyl Diphosphate Synthase"/>
    <property type="match status" value="1"/>
</dbReference>
<dbReference type="InterPro" id="IPR000092">
    <property type="entry name" value="Polyprenyl_synt"/>
</dbReference>
<dbReference type="Pfam" id="PF00348">
    <property type="entry name" value="polyprenyl_synt"/>
    <property type="match status" value="1"/>
</dbReference>
<gene>
    <name evidence="7" type="ORF">ILP92_16240</name>
</gene>
<dbReference type="PANTHER" id="PTHR12001">
    <property type="entry name" value="GERANYLGERANYL PYROPHOSPHATE SYNTHASE"/>
    <property type="match status" value="1"/>
</dbReference>
<dbReference type="PANTHER" id="PTHR12001:SF69">
    <property type="entry name" value="ALL TRANS-POLYPRENYL-DIPHOSPHATE SYNTHASE PDSS1"/>
    <property type="match status" value="1"/>
</dbReference>
<keyword evidence="5" id="KW-0460">Magnesium</keyword>
<protein>
    <submittedName>
        <fullName evidence="7">Polyprenyl synthetase family protein</fullName>
    </submittedName>
</protein>
<evidence type="ECO:0000256" key="2">
    <source>
        <dbReference type="ARBA" id="ARBA00006706"/>
    </source>
</evidence>
<comment type="similarity">
    <text evidence="2 6">Belongs to the FPP/GGPP synthase family.</text>
</comment>
<evidence type="ECO:0000256" key="6">
    <source>
        <dbReference type="RuleBase" id="RU004466"/>
    </source>
</evidence>
<evidence type="ECO:0000256" key="4">
    <source>
        <dbReference type="ARBA" id="ARBA00022723"/>
    </source>
</evidence>
<evidence type="ECO:0000256" key="5">
    <source>
        <dbReference type="ARBA" id="ARBA00022842"/>
    </source>
</evidence>
<dbReference type="AlphaFoldDB" id="A0A934IKM3"/>
<evidence type="ECO:0000256" key="1">
    <source>
        <dbReference type="ARBA" id="ARBA00001946"/>
    </source>
</evidence>
<dbReference type="GO" id="GO:0046872">
    <property type="term" value="F:metal ion binding"/>
    <property type="evidence" value="ECO:0007669"/>
    <property type="project" value="UniProtKB-KW"/>
</dbReference>
<dbReference type="GO" id="GO:0008299">
    <property type="term" value="P:isoprenoid biosynthetic process"/>
    <property type="evidence" value="ECO:0007669"/>
    <property type="project" value="InterPro"/>
</dbReference>
<comment type="cofactor">
    <cofactor evidence="1">
        <name>Mg(2+)</name>
        <dbReference type="ChEBI" id="CHEBI:18420"/>
    </cofactor>
</comment>
<dbReference type="Proteomes" id="UP000642488">
    <property type="component" value="Unassembled WGS sequence"/>
</dbReference>
<comment type="caution">
    <text evidence="7">The sequence shown here is derived from an EMBL/GenBank/DDBJ whole genome shotgun (WGS) entry which is preliminary data.</text>
</comment>
<name>A0A934IKM3_9RHOB</name>
<dbReference type="InterPro" id="IPR008949">
    <property type="entry name" value="Isoprenoid_synthase_dom_sf"/>
</dbReference>
<reference evidence="7" key="1">
    <citation type="submission" date="2020-12" db="EMBL/GenBank/DDBJ databases">
        <title>Bacterial taxonomy.</title>
        <authorList>
            <person name="Pan X."/>
        </authorList>
    </citation>
    <scope>NUCLEOTIDE SEQUENCE</scope>
    <source>
        <strain evidence="7">KCTC 52957</strain>
    </source>
</reference>
<dbReference type="PROSITE" id="PS00723">
    <property type="entry name" value="POLYPRENYL_SYNTHASE_1"/>
    <property type="match status" value="1"/>
</dbReference>
<dbReference type="GO" id="GO:0004659">
    <property type="term" value="F:prenyltransferase activity"/>
    <property type="evidence" value="ECO:0007669"/>
    <property type="project" value="InterPro"/>
</dbReference>